<feature type="transmembrane region" description="Helical" evidence="1">
    <location>
        <begin position="66"/>
        <end position="83"/>
    </location>
</feature>
<keyword evidence="1" id="KW-0472">Membrane</keyword>
<reference evidence="2 3" key="1">
    <citation type="submission" date="2019-06" db="EMBL/GenBank/DDBJ databases">
        <title>New taxonomy in bacterial strain CC-CFT640, isolated from vineyard.</title>
        <authorList>
            <person name="Lin S.-Y."/>
            <person name="Tsai C.-F."/>
            <person name="Young C.-C."/>
        </authorList>
    </citation>
    <scope>NUCLEOTIDE SEQUENCE [LARGE SCALE GENOMIC DNA]</scope>
    <source>
        <strain evidence="2 3">CC-CFT640</strain>
    </source>
</reference>
<proteinExistence type="predicted"/>
<organism evidence="2 3">
    <name type="scientific">Vineibacter terrae</name>
    <dbReference type="NCBI Taxonomy" id="2586908"/>
    <lineage>
        <taxon>Bacteria</taxon>
        <taxon>Pseudomonadati</taxon>
        <taxon>Pseudomonadota</taxon>
        <taxon>Alphaproteobacteria</taxon>
        <taxon>Hyphomicrobiales</taxon>
        <taxon>Vineibacter</taxon>
    </lineage>
</organism>
<feature type="transmembrane region" description="Helical" evidence="1">
    <location>
        <begin position="36"/>
        <end position="54"/>
    </location>
</feature>
<keyword evidence="2" id="KW-0436">Ligase</keyword>
<dbReference type="EMBL" id="VDUZ01000047">
    <property type="protein sequence ID" value="TXL71173.1"/>
    <property type="molecule type" value="Genomic_DNA"/>
</dbReference>
<sequence length="443" mass="47902">MFGVLAFALPRRRAFGAVLATATYTTYGDALDLGGLSFYSIRIVIVFTLIRVIVRSELKGVRFQAFDALFAAWLIVTCLLYVTLDGSYVNFTERLGYLGDVGGLYIIVRALVRNPDDLAGTVAILALLLIPLAVLMGFERITGRNLFAVLGGVSEWSQVRNGTVRCQGPFNHSILAGTFGAAAFPLMVGLSVFRPRSRALAVVGALSAAFVVYTSGSSGPFSALIVASIGLGMWWIRTQIRVVRWAMLGGLVVIAIVMKAPVWYLISRLSDLIGGDGWYRSKLIDSAVNHFSEWWLIGTGYTAHWMETGIPSSPYSADIVNEFVNQGIRGGLLCLVLFIATLSRSFAAMGTAAKATSTPLGQRYFFWTVGCSLAAHVASFFSVTYFDQTISAYYLVIGSTVVAAAVCDGQGRETPVRQPTRLAPPYRGWRRAAPPAAGIPAER</sequence>
<feature type="transmembrane region" description="Helical" evidence="1">
    <location>
        <begin position="119"/>
        <end position="138"/>
    </location>
</feature>
<keyword evidence="1" id="KW-0812">Transmembrane</keyword>
<feature type="transmembrane region" description="Helical" evidence="1">
    <location>
        <begin position="330"/>
        <end position="352"/>
    </location>
</feature>
<feature type="transmembrane region" description="Helical" evidence="1">
    <location>
        <begin position="221"/>
        <end position="238"/>
    </location>
</feature>
<evidence type="ECO:0000313" key="2">
    <source>
        <dbReference type="EMBL" id="TXL71173.1"/>
    </source>
</evidence>
<dbReference type="PANTHER" id="PTHR37422">
    <property type="entry name" value="TEICHURONIC ACID BIOSYNTHESIS PROTEIN TUAE"/>
    <property type="match status" value="1"/>
</dbReference>
<dbReference type="InterPro" id="IPR051533">
    <property type="entry name" value="WaaL-like"/>
</dbReference>
<dbReference type="PANTHER" id="PTHR37422:SF13">
    <property type="entry name" value="LIPOPOLYSACCHARIDE BIOSYNTHESIS PROTEIN PA4999-RELATED"/>
    <property type="match status" value="1"/>
</dbReference>
<feature type="transmembrane region" description="Helical" evidence="1">
    <location>
        <begin position="245"/>
        <end position="266"/>
    </location>
</feature>
<feature type="transmembrane region" description="Helical" evidence="1">
    <location>
        <begin position="392"/>
        <end position="411"/>
    </location>
</feature>
<dbReference type="Proteomes" id="UP000321638">
    <property type="component" value="Unassembled WGS sequence"/>
</dbReference>
<keyword evidence="1" id="KW-1133">Transmembrane helix</keyword>
<keyword evidence="3" id="KW-1185">Reference proteome</keyword>
<accession>A0A5C8PCI2</accession>
<comment type="caution">
    <text evidence="2">The sequence shown here is derived from an EMBL/GenBank/DDBJ whole genome shotgun (WGS) entry which is preliminary data.</text>
</comment>
<evidence type="ECO:0000256" key="1">
    <source>
        <dbReference type="SAM" id="Phobius"/>
    </source>
</evidence>
<dbReference type="OrthoDB" id="264250at2"/>
<dbReference type="RefSeq" id="WP_147850910.1">
    <property type="nucleotide sequence ID" value="NZ_VDUZ01000047.1"/>
</dbReference>
<dbReference type="AlphaFoldDB" id="A0A5C8PCI2"/>
<name>A0A5C8PCI2_9HYPH</name>
<gene>
    <name evidence="2" type="ORF">FHP25_31150</name>
</gene>
<feature type="transmembrane region" description="Helical" evidence="1">
    <location>
        <begin position="364"/>
        <end position="386"/>
    </location>
</feature>
<dbReference type="GO" id="GO:0016874">
    <property type="term" value="F:ligase activity"/>
    <property type="evidence" value="ECO:0007669"/>
    <property type="project" value="UniProtKB-KW"/>
</dbReference>
<evidence type="ECO:0000313" key="3">
    <source>
        <dbReference type="Proteomes" id="UP000321638"/>
    </source>
</evidence>
<feature type="transmembrane region" description="Helical" evidence="1">
    <location>
        <begin position="174"/>
        <end position="192"/>
    </location>
</feature>
<protein>
    <submittedName>
        <fullName evidence="2">O-antigen ligase family protein</fullName>
    </submittedName>
</protein>